<dbReference type="InterPro" id="IPR000595">
    <property type="entry name" value="cNMP-bd_dom"/>
</dbReference>
<keyword evidence="1" id="KW-0805">Transcription regulation</keyword>
<sequence>MNITEQRIRTIFLQFHLSDMDLDDSALLRFAPGELILQEGMEMEYFLLVVSGKAKVCSASANGKDLLLCYYISEGIIGDVELMTGSHIANATISAVTEFICIGLPYKKYEEKLKQNLPFVNDIGRELASKLIRSSKKSVITALHTCEERLCAFILFAEQEGIFLETLADTSKSIGASYRQTFRVMNMLCRDGVIRKENRVYRIADRRELLARTPDFYLE</sequence>
<accession>A0A2S6HLI2</accession>
<dbReference type="CDD" id="cd00038">
    <property type="entry name" value="CAP_ED"/>
    <property type="match status" value="1"/>
</dbReference>
<evidence type="ECO:0000256" key="3">
    <source>
        <dbReference type="ARBA" id="ARBA00023163"/>
    </source>
</evidence>
<dbReference type="InterPro" id="IPR050397">
    <property type="entry name" value="Env_Response_Regulators"/>
</dbReference>
<evidence type="ECO:0000259" key="4">
    <source>
        <dbReference type="PROSITE" id="PS50042"/>
    </source>
</evidence>
<feature type="domain" description="HTH crp-type" evidence="5">
    <location>
        <begin position="144"/>
        <end position="207"/>
    </location>
</feature>
<dbReference type="GO" id="GO:0003677">
    <property type="term" value="F:DNA binding"/>
    <property type="evidence" value="ECO:0007669"/>
    <property type="project" value="UniProtKB-KW"/>
</dbReference>
<evidence type="ECO:0000256" key="1">
    <source>
        <dbReference type="ARBA" id="ARBA00023015"/>
    </source>
</evidence>
<dbReference type="GO" id="GO:0003700">
    <property type="term" value="F:DNA-binding transcription factor activity"/>
    <property type="evidence" value="ECO:0007669"/>
    <property type="project" value="TreeGrafter"/>
</dbReference>
<dbReference type="PANTHER" id="PTHR24567">
    <property type="entry name" value="CRP FAMILY TRANSCRIPTIONAL REGULATORY PROTEIN"/>
    <property type="match status" value="1"/>
</dbReference>
<dbReference type="PROSITE" id="PS50042">
    <property type="entry name" value="CNMP_BINDING_3"/>
    <property type="match status" value="1"/>
</dbReference>
<dbReference type="InterPro" id="IPR012318">
    <property type="entry name" value="HTH_CRP"/>
</dbReference>
<protein>
    <submittedName>
        <fullName evidence="6">CRP/FNR family putative post-exponential-phase nitrogen-starvation transcriptional regulator</fullName>
    </submittedName>
</protein>
<keyword evidence="2" id="KW-0238">DNA-binding</keyword>
<organism evidence="6 7">
    <name type="scientific">Lacrimispora xylanisolvens</name>
    <dbReference type="NCBI Taxonomy" id="384636"/>
    <lineage>
        <taxon>Bacteria</taxon>
        <taxon>Bacillati</taxon>
        <taxon>Bacillota</taxon>
        <taxon>Clostridia</taxon>
        <taxon>Lachnospirales</taxon>
        <taxon>Lachnospiraceae</taxon>
        <taxon>Lacrimispora</taxon>
    </lineage>
</organism>
<dbReference type="SUPFAM" id="SSF51206">
    <property type="entry name" value="cAMP-binding domain-like"/>
    <property type="match status" value="1"/>
</dbReference>
<dbReference type="PROSITE" id="PS51063">
    <property type="entry name" value="HTH_CRP_2"/>
    <property type="match status" value="1"/>
</dbReference>
<dbReference type="AlphaFoldDB" id="A0A2S6HLI2"/>
<keyword evidence="7" id="KW-1185">Reference proteome</keyword>
<evidence type="ECO:0000313" key="6">
    <source>
        <dbReference type="EMBL" id="PPK78355.1"/>
    </source>
</evidence>
<dbReference type="Gene3D" id="2.60.120.10">
    <property type="entry name" value="Jelly Rolls"/>
    <property type="match status" value="1"/>
</dbReference>
<dbReference type="Pfam" id="PF00027">
    <property type="entry name" value="cNMP_binding"/>
    <property type="match status" value="1"/>
</dbReference>
<gene>
    <name evidence="6" type="ORF">BXY41_11529</name>
</gene>
<keyword evidence="3" id="KW-0804">Transcription</keyword>
<evidence type="ECO:0000259" key="5">
    <source>
        <dbReference type="PROSITE" id="PS51063"/>
    </source>
</evidence>
<evidence type="ECO:0000256" key="2">
    <source>
        <dbReference type="ARBA" id="ARBA00023125"/>
    </source>
</evidence>
<dbReference type="Proteomes" id="UP000237749">
    <property type="component" value="Unassembled WGS sequence"/>
</dbReference>
<dbReference type="EMBL" id="PTJA01000015">
    <property type="protein sequence ID" value="PPK78355.1"/>
    <property type="molecule type" value="Genomic_DNA"/>
</dbReference>
<name>A0A2S6HLI2_9FIRM</name>
<dbReference type="PANTHER" id="PTHR24567:SF26">
    <property type="entry name" value="REGULATORY PROTEIN YEIL"/>
    <property type="match status" value="1"/>
</dbReference>
<comment type="caution">
    <text evidence="6">The sequence shown here is derived from an EMBL/GenBank/DDBJ whole genome shotgun (WGS) entry which is preliminary data.</text>
</comment>
<reference evidence="6 7" key="1">
    <citation type="submission" date="2018-02" db="EMBL/GenBank/DDBJ databases">
        <title>Genomic Encyclopedia of Archaeal and Bacterial Type Strains, Phase II (KMG-II): from individual species to whole genera.</title>
        <authorList>
            <person name="Goeker M."/>
        </authorList>
    </citation>
    <scope>NUCLEOTIDE SEQUENCE [LARGE SCALE GENOMIC DNA]</scope>
    <source>
        <strain evidence="6 7">DSM 3808</strain>
    </source>
</reference>
<dbReference type="SMART" id="SM00100">
    <property type="entry name" value="cNMP"/>
    <property type="match status" value="1"/>
</dbReference>
<dbReference type="InterPro" id="IPR014710">
    <property type="entry name" value="RmlC-like_jellyroll"/>
</dbReference>
<evidence type="ECO:0000313" key="7">
    <source>
        <dbReference type="Proteomes" id="UP000237749"/>
    </source>
</evidence>
<dbReference type="GO" id="GO:0005829">
    <property type="term" value="C:cytosol"/>
    <property type="evidence" value="ECO:0007669"/>
    <property type="project" value="TreeGrafter"/>
</dbReference>
<feature type="domain" description="Cyclic nucleotide-binding" evidence="4">
    <location>
        <begin position="30"/>
        <end position="113"/>
    </location>
</feature>
<dbReference type="RefSeq" id="WP_242980322.1">
    <property type="nucleotide sequence ID" value="NZ_PTJA01000015.1"/>
</dbReference>
<dbReference type="InterPro" id="IPR018490">
    <property type="entry name" value="cNMP-bd_dom_sf"/>
</dbReference>
<proteinExistence type="predicted"/>